<sequence>MKIPGQKTVPYLQTTYLDDEMVGETDFKYPEQGALAELPDSNQMALDVSLLEQFMPACLILNEKNDIIHIYGESGNYVHLPIGKFTNSMFELVTEALKIPASTLLKEAREKKHKVQYKDIAFHGEREEAVITLTAMPITKSAGAAESLYALVFSEKAQRGGTPDAVAYDIDRVASQRITDLEQELGEVQGRLNRSVAEQECVNEELQAANEELLTANEELQSSNEELYTVDPEYQQKLSELADLNDDIANFLASTLTGIIFVDNKLNIRRYTDYVTTEFSVMDHDIGRSLKFISCHFPTVDITEICENVLKTLVPDEREITTGRSKSFFMRVAPYRSTKDKILGCVITLIDITMQKRGQDQLASAKKELTMAQEAVEAKSDYLSKITHEIRPPMGALLGLAKLVRQQTDDKKALEESLDKIASTIEYMASIVGVSGNLGLDPIFQAAGTMADHLRAKKYEELDLPYSAIMSCLSGLKALVQV</sequence>
<evidence type="ECO:0000313" key="5">
    <source>
        <dbReference type="EMBL" id="MBC8576316.1"/>
    </source>
</evidence>
<evidence type="ECO:0000256" key="1">
    <source>
        <dbReference type="ARBA" id="ARBA00000085"/>
    </source>
</evidence>
<accession>A0ABR7NIS8</accession>
<evidence type="ECO:0000259" key="4">
    <source>
        <dbReference type="Pfam" id="PF00512"/>
    </source>
</evidence>
<dbReference type="Gene3D" id="1.10.287.130">
    <property type="match status" value="1"/>
</dbReference>
<dbReference type="InterPro" id="IPR003661">
    <property type="entry name" value="HisK_dim/P_dom"/>
</dbReference>
<proteinExistence type="predicted"/>
<gene>
    <name evidence="5" type="ORF">H8717_07840</name>
</gene>
<dbReference type="SUPFAM" id="SSF47384">
    <property type="entry name" value="Homodimeric domain of signal transducing histidine kinase"/>
    <property type="match status" value="1"/>
</dbReference>
<dbReference type="Gene3D" id="3.30.450.20">
    <property type="entry name" value="PAS domain"/>
    <property type="match status" value="1"/>
</dbReference>
<dbReference type="Pfam" id="PF13596">
    <property type="entry name" value="PAS_10"/>
    <property type="match status" value="1"/>
</dbReference>
<dbReference type="EMBL" id="JACRTB010000010">
    <property type="protein sequence ID" value="MBC8576316.1"/>
    <property type="molecule type" value="Genomic_DNA"/>
</dbReference>
<dbReference type="PANTHER" id="PTHR24422">
    <property type="entry name" value="CHEMOTAXIS PROTEIN METHYLTRANSFERASE"/>
    <property type="match status" value="1"/>
</dbReference>
<dbReference type="Proteomes" id="UP000658131">
    <property type="component" value="Unassembled WGS sequence"/>
</dbReference>
<evidence type="ECO:0000313" key="6">
    <source>
        <dbReference type="Proteomes" id="UP000658131"/>
    </source>
</evidence>
<dbReference type="Pfam" id="PF00512">
    <property type="entry name" value="HisKA"/>
    <property type="match status" value="1"/>
</dbReference>
<dbReference type="RefSeq" id="WP_262399846.1">
    <property type="nucleotide sequence ID" value="NZ_JACRTB010000010.1"/>
</dbReference>
<feature type="coiled-coil region" evidence="3">
    <location>
        <begin position="178"/>
        <end position="226"/>
    </location>
</feature>
<comment type="catalytic activity">
    <reaction evidence="1">
        <text>ATP + protein L-histidine = ADP + protein N-phospho-L-histidine.</text>
        <dbReference type="EC" id="2.7.13.3"/>
    </reaction>
</comment>
<name>A0ABR7NIS8_9FIRM</name>
<organism evidence="5 6">
    <name type="scientific">Yanshouia hominis</name>
    <dbReference type="NCBI Taxonomy" id="2763673"/>
    <lineage>
        <taxon>Bacteria</taxon>
        <taxon>Bacillati</taxon>
        <taxon>Bacillota</taxon>
        <taxon>Clostridia</taxon>
        <taxon>Eubacteriales</taxon>
        <taxon>Oscillospiraceae</taxon>
        <taxon>Yanshouia</taxon>
    </lineage>
</organism>
<dbReference type="InterPro" id="IPR036097">
    <property type="entry name" value="HisK_dim/P_sf"/>
</dbReference>
<dbReference type="InterPro" id="IPR050903">
    <property type="entry name" value="Bact_Chemotaxis_MeTrfase"/>
</dbReference>
<evidence type="ECO:0000256" key="3">
    <source>
        <dbReference type="SAM" id="Coils"/>
    </source>
</evidence>
<dbReference type="CDD" id="cd00082">
    <property type="entry name" value="HisKA"/>
    <property type="match status" value="1"/>
</dbReference>
<protein>
    <recommendedName>
        <fullName evidence="2">histidine kinase</fullName>
        <ecNumber evidence="2">2.7.13.3</ecNumber>
    </recommendedName>
</protein>
<keyword evidence="3" id="KW-0175">Coiled coil</keyword>
<evidence type="ECO:0000256" key="2">
    <source>
        <dbReference type="ARBA" id="ARBA00012438"/>
    </source>
</evidence>
<keyword evidence="6" id="KW-1185">Reference proteome</keyword>
<reference evidence="5 6" key="1">
    <citation type="submission" date="2020-08" db="EMBL/GenBank/DDBJ databases">
        <title>Genome public.</title>
        <authorList>
            <person name="Liu C."/>
            <person name="Sun Q."/>
        </authorList>
    </citation>
    <scope>NUCLEOTIDE SEQUENCE [LARGE SCALE GENOMIC DNA]</scope>
    <source>
        <strain evidence="5 6">BX1</strain>
    </source>
</reference>
<dbReference type="EC" id="2.7.13.3" evidence="2"/>
<feature type="domain" description="Signal transduction histidine kinase dimerisation/phosphoacceptor" evidence="4">
    <location>
        <begin position="378"/>
        <end position="432"/>
    </location>
</feature>
<comment type="caution">
    <text evidence="5">The sequence shown here is derived from an EMBL/GenBank/DDBJ whole genome shotgun (WGS) entry which is preliminary data.</text>
</comment>